<sequence length="260" mass="28053">MNNTLLKGLAVIELLARSQGAMGVTDIARALGLPKSNAHRLLQALAAQRYVIRHDGGSYSISIKLWELGSAALSGFDLRRHAEGVMDALMDATGESVHLSVLDQKEVVYVHKVESLNPVRAYSQIGGRAAAHCVATGKAMIAFRTQQWLAAMSQELTAYTPHTIVDPAAFTAEMAQIRKRGYAVNRCEWREAVSGVAAPIRDGMGNVIAAIGVSGPDARFKPRRLREFSERVLLAARELSEGLSGGPHHGLSHVASAWRP</sequence>
<dbReference type="GO" id="GO:0003700">
    <property type="term" value="F:DNA-binding transcription factor activity"/>
    <property type="evidence" value="ECO:0007669"/>
    <property type="project" value="TreeGrafter"/>
</dbReference>
<dbReference type="EMBL" id="SGXC01000002">
    <property type="protein sequence ID" value="RZS81151.1"/>
    <property type="molecule type" value="Genomic_DNA"/>
</dbReference>
<dbReference type="Pfam" id="PF01614">
    <property type="entry name" value="IclR_C"/>
    <property type="match status" value="1"/>
</dbReference>
<dbReference type="Pfam" id="PF09339">
    <property type="entry name" value="HTH_IclR"/>
    <property type="match status" value="1"/>
</dbReference>
<feature type="domain" description="HTH iclR-type" evidence="4">
    <location>
        <begin position="2"/>
        <end position="63"/>
    </location>
</feature>
<evidence type="ECO:0000256" key="3">
    <source>
        <dbReference type="ARBA" id="ARBA00023163"/>
    </source>
</evidence>
<dbReference type="PANTHER" id="PTHR30136:SF35">
    <property type="entry name" value="HTH-TYPE TRANSCRIPTIONAL REGULATOR RV1719"/>
    <property type="match status" value="1"/>
</dbReference>
<dbReference type="GO" id="GO:0045892">
    <property type="term" value="P:negative regulation of DNA-templated transcription"/>
    <property type="evidence" value="ECO:0007669"/>
    <property type="project" value="TreeGrafter"/>
</dbReference>
<accession>A0A4Q7NDK7</accession>
<dbReference type="InterPro" id="IPR029016">
    <property type="entry name" value="GAF-like_dom_sf"/>
</dbReference>
<dbReference type="FunFam" id="1.10.10.10:FF:000056">
    <property type="entry name" value="IclR family transcriptional regulator"/>
    <property type="match status" value="1"/>
</dbReference>
<evidence type="ECO:0000256" key="2">
    <source>
        <dbReference type="ARBA" id="ARBA00023125"/>
    </source>
</evidence>
<dbReference type="PROSITE" id="PS51077">
    <property type="entry name" value="HTH_ICLR"/>
    <property type="match status" value="1"/>
</dbReference>
<dbReference type="Gene3D" id="3.30.450.40">
    <property type="match status" value="1"/>
</dbReference>
<dbReference type="Proteomes" id="UP000292445">
    <property type="component" value="Unassembled WGS sequence"/>
</dbReference>
<organism evidence="6 7">
    <name type="scientific">Pigmentiphaga kullae</name>
    <dbReference type="NCBI Taxonomy" id="151784"/>
    <lineage>
        <taxon>Bacteria</taxon>
        <taxon>Pseudomonadati</taxon>
        <taxon>Pseudomonadota</taxon>
        <taxon>Betaproteobacteria</taxon>
        <taxon>Burkholderiales</taxon>
        <taxon>Alcaligenaceae</taxon>
        <taxon>Pigmentiphaga</taxon>
    </lineage>
</organism>
<dbReference type="Gene3D" id="1.10.10.10">
    <property type="entry name" value="Winged helix-like DNA-binding domain superfamily/Winged helix DNA-binding domain"/>
    <property type="match status" value="1"/>
</dbReference>
<gene>
    <name evidence="6" type="ORF">EV675_3769</name>
</gene>
<dbReference type="InterPro" id="IPR050707">
    <property type="entry name" value="HTH_MetabolicPath_Reg"/>
</dbReference>
<keyword evidence="2" id="KW-0238">DNA-binding</keyword>
<protein>
    <submittedName>
        <fullName evidence="6">IclR family transcriptional regulator</fullName>
    </submittedName>
</protein>
<dbReference type="GO" id="GO:0003677">
    <property type="term" value="F:DNA binding"/>
    <property type="evidence" value="ECO:0007669"/>
    <property type="project" value="UniProtKB-KW"/>
</dbReference>
<reference evidence="6 7" key="1">
    <citation type="submission" date="2019-02" db="EMBL/GenBank/DDBJ databases">
        <title>Genomic Encyclopedia of Type Strains, Phase IV (KMG-IV): sequencing the most valuable type-strain genomes for metagenomic binning, comparative biology and taxonomic classification.</title>
        <authorList>
            <person name="Goeker M."/>
        </authorList>
    </citation>
    <scope>NUCLEOTIDE SEQUENCE [LARGE SCALE GENOMIC DNA]</scope>
    <source>
        <strain evidence="6 7">K24</strain>
    </source>
</reference>
<dbReference type="InterPro" id="IPR036388">
    <property type="entry name" value="WH-like_DNA-bd_sf"/>
</dbReference>
<dbReference type="PROSITE" id="PS51078">
    <property type="entry name" value="ICLR_ED"/>
    <property type="match status" value="1"/>
</dbReference>
<evidence type="ECO:0000259" key="4">
    <source>
        <dbReference type="PROSITE" id="PS51077"/>
    </source>
</evidence>
<dbReference type="InterPro" id="IPR014757">
    <property type="entry name" value="Tscrpt_reg_IclR_C"/>
</dbReference>
<dbReference type="SMART" id="SM00346">
    <property type="entry name" value="HTH_ICLR"/>
    <property type="match status" value="1"/>
</dbReference>
<proteinExistence type="predicted"/>
<keyword evidence="1" id="KW-0805">Transcription regulation</keyword>
<evidence type="ECO:0000256" key="1">
    <source>
        <dbReference type="ARBA" id="ARBA00023015"/>
    </source>
</evidence>
<name>A0A4Q7NDK7_9BURK</name>
<dbReference type="PANTHER" id="PTHR30136">
    <property type="entry name" value="HELIX-TURN-HELIX TRANSCRIPTIONAL REGULATOR, ICLR FAMILY"/>
    <property type="match status" value="1"/>
</dbReference>
<dbReference type="RefSeq" id="WP_130358726.1">
    <property type="nucleotide sequence ID" value="NZ_SGXC01000002.1"/>
</dbReference>
<comment type="caution">
    <text evidence="6">The sequence shown here is derived from an EMBL/GenBank/DDBJ whole genome shotgun (WGS) entry which is preliminary data.</text>
</comment>
<keyword evidence="7" id="KW-1185">Reference proteome</keyword>
<dbReference type="AlphaFoldDB" id="A0A4Q7NDK7"/>
<dbReference type="OrthoDB" id="9807558at2"/>
<evidence type="ECO:0000313" key="6">
    <source>
        <dbReference type="EMBL" id="RZS81151.1"/>
    </source>
</evidence>
<dbReference type="InterPro" id="IPR036390">
    <property type="entry name" value="WH_DNA-bd_sf"/>
</dbReference>
<dbReference type="SUPFAM" id="SSF46785">
    <property type="entry name" value="Winged helix' DNA-binding domain"/>
    <property type="match status" value="1"/>
</dbReference>
<feature type="domain" description="IclR-ED" evidence="5">
    <location>
        <begin position="64"/>
        <end position="245"/>
    </location>
</feature>
<keyword evidence="3" id="KW-0804">Transcription</keyword>
<dbReference type="SUPFAM" id="SSF55781">
    <property type="entry name" value="GAF domain-like"/>
    <property type="match status" value="1"/>
</dbReference>
<evidence type="ECO:0000313" key="7">
    <source>
        <dbReference type="Proteomes" id="UP000292445"/>
    </source>
</evidence>
<dbReference type="InterPro" id="IPR005471">
    <property type="entry name" value="Tscrpt_reg_IclR_N"/>
</dbReference>
<evidence type="ECO:0000259" key="5">
    <source>
        <dbReference type="PROSITE" id="PS51078"/>
    </source>
</evidence>